<reference evidence="1 2" key="1">
    <citation type="submission" date="2015-04" db="EMBL/GenBank/DDBJ databases">
        <authorList>
            <person name="Syromyatnikov M.Y."/>
            <person name="Popov V.N."/>
        </authorList>
    </citation>
    <scope>NUCLEOTIDE SEQUENCE [LARGE SCALE GENOMIC DNA]</scope>
    <source>
        <strain evidence="1 2">CECT 5292</strain>
    </source>
</reference>
<organism evidence="1 2">
    <name type="scientific">Nereida ignava</name>
    <dbReference type="NCBI Taxonomy" id="282199"/>
    <lineage>
        <taxon>Bacteria</taxon>
        <taxon>Pseudomonadati</taxon>
        <taxon>Pseudomonadota</taxon>
        <taxon>Alphaproteobacteria</taxon>
        <taxon>Rhodobacterales</taxon>
        <taxon>Roseobacteraceae</taxon>
        <taxon>Nereida</taxon>
    </lineage>
</organism>
<dbReference type="AlphaFoldDB" id="A0A0U1NPW1"/>
<dbReference type="STRING" id="282199.GCA_001049735_02838"/>
<evidence type="ECO:0000313" key="2">
    <source>
        <dbReference type="Proteomes" id="UP000048949"/>
    </source>
</evidence>
<keyword evidence="2" id="KW-1185">Reference proteome</keyword>
<protein>
    <recommendedName>
        <fullName evidence="3">DUF3768 domain-containing protein</fullName>
    </recommendedName>
</protein>
<accession>A0A0U1NPW1</accession>
<name>A0A0U1NPW1_9RHOB</name>
<dbReference type="Proteomes" id="UP000048949">
    <property type="component" value="Unassembled WGS sequence"/>
</dbReference>
<sequence>MPMPEVDAATIRALNDHARRSFTGCRVIITQGVQALDDVPSVLDQVRRFDAFTPDNDPYEEHDFGSIHHAGQTVFWKFGYLDVDLTMHSPDPSDPAVTARVLTIMLADEY</sequence>
<dbReference type="InterPro" id="IPR022243">
    <property type="entry name" value="DUF3768"/>
</dbReference>
<dbReference type="Pfam" id="PF12599">
    <property type="entry name" value="DUF3768"/>
    <property type="match status" value="1"/>
</dbReference>
<evidence type="ECO:0008006" key="3">
    <source>
        <dbReference type="Google" id="ProtNLM"/>
    </source>
</evidence>
<proteinExistence type="predicted"/>
<dbReference type="RefSeq" id="WP_306372347.1">
    <property type="nucleotide sequence ID" value="NZ_CVPC01000039.1"/>
</dbReference>
<gene>
    <name evidence="1" type="ORF">NIG5292_02839</name>
</gene>
<evidence type="ECO:0000313" key="1">
    <source>
        <dbReference type="EMBL" id="CRK76772.1"/>
    </source>
</evidence>
<dbReference type="EMBL" id="CVQV01000039">
    <property type="protein sequence ID" value="CRK76772.1"/>
    <property type="molecule type" value="Genomic_DNA"/>
</dbReference>